<evidence type="ECO:0000313" key="1">
    <source>
        <dbReference type="Proteomes" id="UP000887579"/>
    </source>
</evidence>
<evidence type="ECO:0000313" key="2">
    <source>
        <dbReference type="WBParaSite" id="ES5_v2.g9788.t1"/>
    </source>
</evidence>
<protein>
    <submittedName>
        <fullName evidence="2">BTB domain-containing protein</fullName>
    </submittedName>
</protein>
<sequence>MLLSSNLRQIVKLSTTSKTKVVYNENIGFSVVCKSKDSYNYDLKIIDIKGNFSNLRISPINSSLCIPFNETTKTYQTNAIQLQNLYNFVIECEVEFKTVESTSWSAEYCISSDRLKFLNIFECYEGQIKIADFEFYKLQYYIKKVDVDFVEITIQNPHKIQINGQKSDFNLIVTVSQDLKVNLTFVYDPNMMELLNKNQEDALSEGEKAEEVAPVDIPNEGPPTSESPSVEAVSNMEETVVEKTDDDAVNVQSDEIVLNENDVTPNIQSAETVIKESDEILNHSVETSSEIQLNEAVDITETEKPTDTTEPSTSIETLTSAAPFQISDYVILISSDGKRIFSFASILTRNSYIFATILKKIKKSPVKINIEEFDGDTIYAALDFLNGKDDAIKHKELQLYHFAEKYSLRDLKNACCNKFKEILSPKNVCEIIQIAYANYFEELKLKCVKMIREKAGEIDEEELKAVPKEIFDETF</sequence>
<proteinExistence type="predicted"/>
<dbReference type="WBParaSite" id="ES5_v2.g9788.t1">
    <property type="protein sequence ID" value="ES5_v2.g9788.t1"/>
    <property type="gene ID" value="ES5_v2.g9788"/>
</dbReference>
<name>A0AC34GXP1_9BILA</name>
<accession>A0AC34GXP1</accession>
<reference evidence="2" key="1">
    <citation type="submission" date="2022-11" db="UniProtKB">
        <authorList>
            <consortium name="WormBaseParasite"/>
        </authorList>
    </citation>
    <scope>IDENTIFICATION</scope>
</reference>
<organism evidence="1 2">
    <name type="scientific">Panagrolaimus sp. ES5</name>
    <dbReference type="NCBI Taxonomy" id="591445"/>
    <lineage>
        <taxon>Eukaryota</taxon>
        <taxon>Metazoa</taxon>
        <taxon>Ecdysozoa</taxon>
        <taxon>Nematoda</taxon>
        <taxon>Chromadorea</taxon>
        <taxon>Rhabditida</taxon>
        <taxon>Tylenchina</taxon>
        <taxon>Panagrolaimomorpha</taxon>
        <taxon>Panagrolaimoidea</taxon>
        <taxon>Panagrolaimidae</taxon>
        <taxon>Panagrolaimus</taxon>
    </lineage>
</organism>
<dbReference type="Proteomes" id="UP000887579">
    <property type="component" value="Unplaced"/>
</dbReference>